<accession>A0A8C7C0E8</accession>
<dbReference type="Ensembl" id="ENSNVIT00000030117.1">
    <property type="protein sequence ID" value="ENSNVIP00000025977.1"/>
    <property type="gene ID" value="ENSNVIG00000020092.1"/>
</dbReference>
<reference evidence="2" key="2">
    <citation type="submission" date="2025-09" db="UniProtKB">
        <authorList>
            <consortium name="Ensembl"/>
        </authorList>
    </citation>
    <scope>IDENTIFICATION</scope>
</reference>
<evidence type="ECO:0000256" key="1">
    <source>
        <dbReference type="SAM" id="MobiDB-lite"/>
    </source>
</evidence>
<reference evidence="2" key="1">
    <citation type="submission" date="2025-08" db="UniProtKB">
        <authorList>
            <consortium name="Ensembl"/>
        </authorList>
    </citation>
    <scope>IDENTIFICATION</scope>
</reference>
<proteinExistence type="predicted"/>
<evidence type="ECO:0000313" key="2">
    <source>
        <dbReference type="Ensembl" id="ENSNVIP00000025977.1"/>
    </source>
</evidence>
<keyword evidence="3" id="KW-1185">Reference proteome</keyword>
<dbReference type="AlphaFoldDB" id="A0A8C7C0E8"/>
<feature type="compositionally biased region" description="Basic residues" evidence="1">
    <location>
        <begin position="85"/>
        <end position="94"/>
    </location>
</feature>
<dbReference type="Proteomes" id="UP000694425">
    <property type="component" value="Unplaced"/>
</dbReference>
<organism evidence="2 3">
    <name type="scientific">Neovison vison</name>
    <name type="common">American mink</name>
    <name type="synonym">Mustela vison</name>
    <dbReference type="NCBI Taxonomy" id="452646"/>
    <lineage>
        <taxon>Eukaryota</taxon>
        <taxon>Metazoa</taxon>
        <taxon>Chordata</taxon>
        <taxon>Craniata</taxon>
        <taxon>Vertebrata</taxon>
        <taxon>Euteleostomi</taxon>
        <taxon>Mammalia</taxon>
        <taxon>Eutheria</taxon>
        <taxon>Laurasiatheria</taxon>
        <taxon>Carnivora</taxon>
        <taxon>Caniformia</taxon>
        <taxon>Musteloidea</taxon>
        <taxon>Mustelidae</taxon>
        <taxon>Mustelinae</taxon>
        <taxon>Neogale</taxon>
    </lineage>
</organism>
<dbReference type="GeneTree" id="ENSGT00390000014718"/>
<name>A0A8C7C0E8_NEOVI</name>
<evidence type="ECO:0000313" key="3">
    <source>
        <dbReference type="Proteomes" id="UP000694425"/>
    </source>
</evidence>
<sequence>MGALGHWTKNTKVASRLVRVQSTHSLTTPAPRSLHLFTRKPPRNVPPPPAGTTRYPAREGCSAWSWGVQDRAGSPLALLVPRLRGRGQRQRPRAVHLSMQQPLVGGRWGSFGPGTPRKDTRPPGGGRTQGQGRSARGRAQWPLPA</sequence>
<protein>
    <submittedName>
        <fullName evidence="2">Uncharacterized protein</fullName>
    </submittedName>
</protein>
<feature type="compositionally biased region" description="Low complexity" evidence="1">
    <location>
        <begin position="130"/>
        <end position="139"/>
    </location>
</feature>
<feature type="region of interest" description="Disordered" evidence="1">
    <location>
        <begin position="85"/>
        <end position="145"/>
    </location>
</feature>